<sequence length="48" mass="5496">MYSLIQAIVSSPCHSSRSSKNLWIFFLCAQMLYLSFLCHQLPSIFGLL</sequence>
<feature type="transmembrane region" description="Helical" evidence="1">
    <location>
        <begin position="21"/>
        <end position="42"/>
    </location>
</feature>
<evidence type="ECO:0000256" key="1">
    <source>
        <dbReference type="SAM" id="Phobius"/>
    </source>
</evidence>
<reference evidence="2" key="2">
    <citation type="journal article" date="2015" name="Data Brief">
        <title>Shoot transcriptome of the giant reed, Arundo donax.</title>
        <authorList>
            <person name="Barrero R.A."/>
            <person name="Guerrero F.D."/>
            <person name="Moolhuijzen P."/>
            <person name="Goolsby J.A."/>
            <person name="Tidwell J."/>
            <person name="Bellgard S.E."/>
            <person name="Bellgard M.I."/>
        </authorList>
    </citation>
    <scope>NUCLEOTIDE SEQUENCE</scope>
    <source>
        <tissue evidence="2">Shoot tissue taken approximately 20 cm above the soil surface</tissue>
    </source>
</reference>
<keyword evidence="1" id="KW-0812">Transmembrane</keyword>
<keyword evidence="1" id="KW-0472">Membrane</keyword>
<name>A0A0A8XW46_ARUDO</name>
<accession>A0A0A8XW46</accession>
<keyword evidence="1" id="KW-1133">Transmembrane helix</keyword>
<dbReference type="EMBL" id="GBRH01280917">
    <property type="protein sequence ID" value="JAD16978.1"/>
    <property type="molecule type" value="Transcribed_RNA"/>
</dbReference>
<organism evidence="2">
    <name type="scientific">Arundo donax</name>
    <name type="common">Giant reed</name>
    <name type="synonym">Donax arundinaceus</name>
    <dbReference type="NCBI Taxonomy" id="35708"/>
    <lineage>
        <taxon>Eukaryota</taxon>
        <taxon>Viridiplantae</taxon>
        <taxon>Streptophyta</taxon>
        <taxon>Embryophyta</taxon>
        <taxon>Tracheophyta</taxon>
        <taxon>Spermatophyta</taxon>
        <taxon>Magnoliopsida</taxon>
        <taxon>Liliopsida</taxon>
        <taxon>Poales</taxon>
        <taxon>Poaceae</taxon>
        <taxon>PACMAD clade</taxon>
        <taxon>Arundinoideae</taxon>
        <taxon>Arundineae</taxon>
        <taxon>Arundo</taxon>
    </lineage>
</organism>
<proteinExistence type="predicted"/>
<protein>
    <submittedName>
        <fullName evidence="2">Uncharacterized protein</fullName>
    </submittedName>
</protein>
<evidence type="ECO:0000313" key="2">
    <source>
        <dbReference type="EMBL" id="JAD16978.1"/>
    </source>
</evidence>
<dbReference type="AlphaFoldDB" id="A0A0A8XW46"/>
<reference evidence="2" key="1">
    <citation type="submission" date="2014-09" db="EMBL/GenBank/DDBJ databases">
        <authorList>
            <person name="Magalhaes I.L.F."/>
            <person name="Oliveira U."/>
            <person name="Santos F.R."/>
            <person name="Vidigal T.H.D.A."/>
            <person name="Brescovit A.D."/>
            <person name="Santos A.J."/>
        </authorList>
    </citation>
    <scope>NUCLEOTIDE SEQUENCE</scope>
    <source>
        <tissue evidence="2">Shoot tissue taken approximately 20 cm above the soil surface</tissue>
    </source>
</reference>